<sequence length="320" mass="32579">MSTKTNVDTSTETGTCTRTAGACAIGAGAAAITCKAMVLGFLASGAALVGLSTVSPVWLMTGVLVIGGAFVWKGFRWAGRRPALLGLGALATMWAGYVASGLFVTSTAIGGSREFLGSPKFGMFPAGDILINPLGLVPVALLYITGTVLFFGAVYDSYLREFDLGSTKGGVAAGLAGASVCGGCGVTGLAGAGMVLLTGSSATNQTKFLGADGVMLVAVLGILAYTLYSRAWKQTGVALLGLVVAFFITGSLYGFPANGGLLGMAGMSVPATPIGEMVDTLFTWTGLGLAFFGLVWAYYPDMEPVPPEWKERVAPTRATT</sequence>
<feature type="transmembrane region" description="Helical" evidence="1">
    <location>
        <begin position="171"/>
        <end position="196"/>
    </location>
</feature>
<gene>
    <name evidence="2" type="ORF">EI982_03825</name>
</gene>
<dbReference type="AlphaFoldDB" id="A0A6B9F1D5"/>
<keyword evidence="1" id="KW-0472">Membrane</keyword>
<organism evidence="2 3">
    <name type="scientific">Haloplanus rallus</name>
    <dbReference type="NCBI Taxonomy" id="1816183"/>
    <lineage>
        <taxon>Archaea</taxon>
        <taxon>Methanobacteriati</taxon>
        <taxon>Methanobacteriota</taxon>
        <taxon>Stenosarchaea group</taxon>
        <taxon>Halobacteria</taxon>
        <taxon>Halobacteriales</taxon>
        <taxon>Haloferacaceae</taxon>
        <taxon>Haloplanus</taxon>
    </lineage>
</organism>
<reference evidence="2 3" key="1">
    <citation type="submission" date="2018-12" db="EMBL/GenBank/DDBJ databases">
        <title>Complete genome sequence of Haloplanus rallus MBLA0036.</title>
        <authorList>
            <person name="Nam Y.-d."/>
            <person name="Kang J."/>
            <person name="Chung W.-H."/>
            <person name="Park Y.S."/>
        </authorList>
    </citation>
    <scope>NUCLEOTIDE SEQUENCE [LARGE SCALE GENOMIC DNA]</scope>
    <source>
        <strain evidence="2 3">MBLA0036</strain>
    </source>
</reference>
<feature type="transmembrane region" description="Helical" evidence="1">
    <location>
        <begin position="47"/>
        <end position="72"/>
    </location>
</feature>
<evidence type="ECO:0000313" key="2">
    <source>
        <dbReference type="EMBL" id="QGX93968.1"/>
    </source>
</evidence>
<keyword evidence="1" id="KW-0812">Transmembrane</keyword>
<dbReference type="RefSeq" id="WP_157688205.1">
    <property type="nucleotide sequence ID" value="NZ_CP034345.1"/>
</dbReference>
<dbReference type="Proteomes" id="UP000428325">
    <property type="component" value="Chromosome"/>
</dbReference>
<dbReference type="EMBL" id="CP034345">
    <property type="protein sequence ID" value="QGX93968.1"/>
    <property type="molecule type" value="Genomic_DNA"/>
</dbReference>
<accession>A0A6B9F1D5</accession>
<keyword evidence="3" id="KW-1185">Reference proteome</keyword>
<dbReference type="GeneID" id="43368632"/>
<proteinExistence type="predicted"/>
<feature type="transmembrane region" description="Helical" evidence="1">
    <location>
        <begin position="208"/>
        <end position="228"/>
    </location>
</feature>
<feature type="transmembrane region" description="Helical" evidence="1">
    <location>
        <begin position="84"/>
        <end position="109"/>
    </location>
</feature>
<feature type="transmembrane region" description="Helical" evidence="1">
    <location>
        <begin position="129"/>
        <end position="151"/>
    </location>
</feature>
<feature type="transmembrane region" description="Helical" evidence="1">
    <location>
        <begin position="235"/>
        <end position="255"/>
    </location>
</feature>
<feature type="transmembrane region" description="Helical" evidence="1">
    <location>
        <begin position="281"/>
        <end position="299"/>
    </location>
</feature>
<evidence type="ECO:0000256" key="1">
    <source>
        <dbReference type="SAM" id="Phobius"/>
    </source>
</evidence>
<dbReference type="KEGG" id="hra:EI982_03825"/>
<name>A0A6B9F1D5_9EURY</name>
<evidence type="ECO:0000313" key="3">
    <source>
        <dbReference type="Proteomes" id="UP000428325"/>
    </source>
</evidence>
<protein>
    <submittedName>
        <fullName evidence="2">Uncharacterized protein</fullName>
    </submittedName>
</protein>
<keyword evidence="1" id="KW-1133">Transmembrane helix</keyword>